<organism evidence="4 5">
    <name type="scientific">Aspergillus pseudoustus</name>
    <dbReference type="NCBI Taxonomy" id="1810923"/>
    <lineage>
        <taxon>Eukaryota</taxon>
        <taxon>Fungi</taxon>
        <taxon>Dikarya</taxon>
        <taxon>Ascomycota</taxon>
        <taxon>Pezizomycotina</taxon>
        <taxon>Eurotiomycetes</taxon>
        <taxon>Eurotiomycetidae</taxon>
        <taxon>Eurotiales</taxon>
        <taxon>Aspergillaceae</taxon>
        <taxon>Aspergillus</taxon>
        <taxon>Aspergillus subgen. Nidulantes</taxon>
    </lineage>
</organism>
<dbReference type="InterPro" id="IPR039732">
    <property type="entry name" value="Hub1/Ubl5"/>
</dbReference>
<evidence type="ECO:0000256" key="1">
    <source>
        <dbReference type="ARBA" id="ARBA00014108"/>
    </source>
</evidence>
<comment type="caution">
    <text evidence="4">The sequence shown here is derived from an EMBL/GenBank/DDBJ whole genome shotgun (WGS) entry which is preliminary data.</text>
</comment>
<feature type="compositionally biased region" description="Basic and acidic residues" evidence="3">
    <location>
        <begin position="30"/>
        <end position="50"/>
    </location>
</feature>
<sequence>MADATREERRRSRSRSRSPPRRPKSHGGFRWKEKRHDGNNEGNSRLDRGYRNRSPRRPYDRDRDRDGNRDRGERYRSDHRDRDRDRDRDRYRDEDRDRYQDRDGNSNRDRTDKPRDPSSKDKPKKEKKPKPAPVGPGEEMIVVHVNDRLGTKAAIPCLPSDTVGNFKALVAAHIGREPHEILLKRQGERPFKDFITLGDYSIGNGVQLDLEVGTGD</sequence>
<dbReference type="Gene3D" id="3.10.20.90">
    <property type="entry name" value="Phosphatidylinositol 3-kinase Catalytic Subunit, Chain A, domain 1"/>
    <property type="match status" value="1"/>
</dbReference>
<feature type="compositionally biased region" description="Basic and acidic residues" evidence="3">
    <location>
        <begin position="57"/>
        <end position="124"/>
    </location>
</feature>
<dbReference type="Proteomes" id="UP001610446">
    <property type="component" value="Unassembled WGS sequence"/>
</dbReference>
<feature type="compositionally biased region" description="Basic and acidic residues" evidence="3">
    <location>
        <begin position="1"/>
        <end position="10"/>
    </location>
</feature>
<evidence type="ECO:0000313" key="5">
    <source>
        <dbReference type="Proteomes" id="UP001610446"/>
    </source>
</evidence>
<dbReference type="InterPro" id="IPR029071">
    <property type="entry name" value="Ubiquitin-like_domsf"/>
</dbReference>
<name>A0ABR4JHV6_9EURO</name>
<dbReference type="PANTHER" id="PTHR13042">
    <property type="entry name" value="UBIQUITIN-LIKE PROTEIN 5"/>
    <property type="match status" value="1"/>
</dbReference>
<proteinExistence type="predicted"/>
<gene>
    <name evidence="4" type="ORF">BJY01DRAFT_28028</name>
</gene>
<evidence type="ECO:0000313" key="4">
    <source>
        <dbReference type="EMBL" id="KAL2839626.1"/>
    </source>
</evidence>
<dbReference type="EMBL" id="JBFXLU010000131">
    <property type="protein sequence ID" value="KAL2839626.1"/>
    <property type="molecule type" value="Genomic_DNA"/>
</dbReference>
<feature type="region of interest" description="Disordered" evidence="3">
    <location>
        <begin position="1"/>
        <end position="138"/>
    </location>
</feature>
<accession>A0ABR4JHV6</accession>
<keyword evidence="5" id="KW-1185">Reference proteome</keyword>
<protein>
    <recommendedName>
        <fullName evidence="1">Ubiquitin-like modifier HUB1</fullName>
    </recommendedName>
</protein>
<feature type="compositionally biased region" description="Basic residues" evidence="3">
    <location>
        <begin position="11"/>
        <end position="29"/>
    </location>
</feature>
<keyword evidence="2" id="KW-0833">Ubl conjugation pathway</keyword>
<evidence type="ECO:0000256" key="2">
    <source>
        <dbReference type="ARBA" id="ARBA00022786"/>
    </source>
</evidence>
<dbReference type="SUPFAM" id="SSF54236">
    <property type="entry name" value="Ubiquitin-like"/>
    <property type="match status" value="1"/>
</dbReference>
<evidence type="ECO:0000256" key="3">
    <source>
        <dbReference type="SAM" id="MobiDB-lite"/>
    </source>
</evidence>
<reference evidence="4 5" key="1">
    <citation type="submission" date="2024-07" db="EMBL/GenBank/DDBJ databases">
        <title>Section-level genome sequencing and comparative genomics of Aspergillus sections Usti and Cavernicolus.</title>
        <authorList>
            <consortium name="Lawrence Berkeley National Laboratory"/>
            <person name="Nybo J.L."/>
            <person name="Vesth T.C."/>
            <person name="Theobald S."/>
            <person name="Frisvad J.C."/>
            <person name="Larsen T.O."/>
            <person name="Kjaerboelling I."/>
            <person name="Rothschild-Mancinelli K."/>
            <person name="Lyhne E.K."/>
            <person name="Kogle M.E."/>
            <person name="Barry K."/>
            <person name="Clum A."/>
            <person name="Na H."/>
            <person name="Ledsgaard L."/>
            <person name="Lin J."/>
            <person name="Lipzen A."/>
            <person name="Kuo A."/>
            <person name="Riley R."/>
            <person name="Mondo S."/>
            <person name="Labutti K."/>
            <person name="Haridas S."/>
            <person name="Pangalinan J."/>
            <person name="Salamov A.A."/>
            <person name="Simmons B.A."/>
            <person name="Magnuson J.K."/>
            <person name="Chen J."/>
            <person name="Drula E."/>
            <person name="Henrissat B."/>
            <person name="Wiebenga A."/>
            <person name="Lubbers R.J."/>
            <person name="Gomes A.C."/>
            <person name="Makela M.R."/>
            <person name="Stajich J."/>
            <person name="Grigoriev I.V."/>
            <person name="Mortensen U.H."/>
            <person name="De Vries R.P."/>
            <person name="Baker S.E."/>
            <person name="Andersen M.R."/>
        </authorList>
    </citation>
    <scope>NUCLEOTIDE SEQUENCE [LARGE SCALE GENOMIC DNA]</scope>
    <source>
        <strain evidence="4 5">CBS 123904</strain>
    </source>
</reference>